<comment type="caution">
    <text evidence="13">The sequence shown here is derived from an EMBL/GenBank/DDBJ whole genome shotgun (WGS) entry which is preliminary data.</text>
</comment>
<dbReference type="EMBL" id="PSRQ01000018">
    <property type="protein sequence ID" value="PWU23924.1"/>
    <property type="molecule type" value="Genomic_DNA"/>
</dbReference>
<dbReference type="Proteomes" id="UP000246104">
    <property type="component" value="Unassembled WGS sequence"/>
</dbReference>
<keyword evidence="4" id="KW-0235">DNA replication</keyword>
<dbReference type="PROSITE" id="PS51462">
    <property type="entry name" value="NUDIX"/>
    <property type="match status" value="1"/>
</dbReference>
<evidence type="ECO:0000256" key="3">
    <source>
        <dbReference type="ARBA" id="ARBA00022457"/>
    </source>
</evidence>
<dbReference type="InterPro" id="IPR015797">
    <property type="entry name" value="NUDIX_hydrolase-like_dom_sf"/>
</dbReference>
<dbReference type="InterPro" id="IPR020084">
    <property type="entry name" value="NUDIX_hydrolase_CS"/>
</dbReference>
<dbReference type="GO" id="GO:0006281">
    <property type="term" value="P:DNA repair"/>
    <property type="evidence" value="ECO:0007669"/>
    <property type="project" value="UniProtKB-KW"/>
</dbReference>
<comment type="similarity">
    <text evidence="2">Belongs to the Nudix hydrolase family.</text>
</comment>
<keyword evidence="7" id="KW-0378">Hydrolase</keyword>
<dbReference type="Gene3D" id="3.90.79.10">
    <property type="entry name" value="Nucleoside Triphosphate Pyrophosphohydrolase"/>
    <property type="match status" value="1"/>
</dbReference>
<dbReference type="PANTHER" id="PTHR47707">
    <property type="entry name" value="8-OXO-DGTP DIPHOSPHATASE"/>
    <property type="match status" value="1"/>
</dbReference>
<dbReference type="InterPro" id="IPR047127">
    <property type="entry name" value="MutT-like"/>
</dbReference>
<evidence type="ECO:0000313" key="13">
    <source>
        <dbReference type="EMBL" id="PWU23924.1"/>
    </source>
</evidence>
<evidence type="ECO:0000256" key="1">
    <source>
        <dbReference type="ARBA" id="ARBA00001946"/>
    </source>
</evidence>
<keyword evidence="6" id="KW-0227">DNA damage</keyword>
<dbReference type="PANTHER" id="PTHR47707:SF1">
    <property type="entry name" value="NUDIX HYDROLASE FAMILY PROTEIN"/>
    <property type="match status" value="1"/>
</dbReference>
<dbReference type="GO" id="GO:0008413">
    <property type="term" value="F:8-oxo-7,8-dihydroguanosine triphosphate pyrophosphatase activity"/>
    <property type="evidence" value="ECO:0007669"/>
    <property type="project" value="TreeGrafter"/>
</dbReference>
<reference evidence="13 14" key="1">
    <citation type="submission" date="2018-02" db="EMBL/GenBank/DDBJ databases">
        <title>Genomic Reconstructions from Amazon Rainforest and Pasture Soil Reveal Novel Insights into the Physiology of Candidate Phyla in Tropical Sites.</title>
        <authorList>
            <person name="Kroeger M.E."/>
            <person name="Delmont T."/>
            <person name="Eren A.M."/>
            <person name="Guo J."/>
            <person name="Meyer K.M."/>
            <person name="Khan K."/>
            <person name="Rodrigues J.L.M."/>
            <person name="Bohannan B.J.M."/>
            <person name="Tringe S."/>
            <person name="Borges C.D."/>
            <person name="Tiedje J."/>
            <person name="Tsai S.M."/>
            <person name="Nusslein K."/>
        </authorList>
    </citation>
    <scope>NUCLEOTIDE SEQUENCE [LARGE SCALE GENOMIC DNA]</scope>
    <source>
        <strain evidence="13">Amazon FNV 2010 28 9</strain>
    </source>
</reference>
<evidence type="ECO:0000256" key="4">
    <source>
        <dbReference type="ARBA" id="ARBA00022705"/>
    </source>
</evidence>
<gene>
    <name evidence="13" type="ORF">C5B42_01270</name>
</gene>
<dbReference type="GO" id="GO:0006260">
    <property type="term" value="P:DNA replication"/>
    <property type="evidence" value="ECO:0007669"/>
    <property type="project" value="UniProtKB-KW"/>
</dbReference>
<dbReference type="Pfam" id="PF00293">
    <property type="entry name" value="NUDIX"/>
    <property type="match status" value="1"/>
</dbReference>
<evidence type="ECO:0000256" key="8">
    <source>
        <dbReference type="ARBA" id="ARBA00022842"/>
    </source>
</evidence>
<evidence type="ECO:0000256" key="7">
    <source>
        <dbReference type="ARBA" id="ARBA00022801"/>
    </source>
</evidence>
<comment type="catalytic activity">
    <reaction evidence="10">
        <text>8-oxo-dGTP + H2O = 8-oxo-dGMP + diphosphate + H(+)</text>
        <dbReference type="Rhea" id="RHEA:31575"/>
        <dbReference type="ChEBI" id="CHEBI:15377"/>
        <dbReference type="ChEBI" id="CHEBI:15378"/>
        <dbReference type="ChEBI" id="CHEBI:33019"/>
        <dbReference type="ChEBI" id="CHEBI:63224"/>
        <dbReference type="ChEBI" id="CHEBI:77896"/>
        <dbReference type="EC" id="3.6.1.55"/>
    </reaction>
</comment>
<evidence type="ECO:0000256" key="11">
    <source>
        <dbReference type="ARBA" id="ARBA00038905"/>
    </source>
</evidence>
<dbReference type="GO" id="GO:0035539">
    <property type="term" value="F:8-oxo-7,8-dihydrodeoxyguanosine triphosphate pyrophosphatase activity"/>
    <property type="evidence" value="ECO:0007669"/>
    <property type="project" value="UniProtKB-EC"/>
</dbReference>
<evidence type="ECO:0000256" key="9">
    <source>
        <dbReference type="ARBA" id="ARBA00023204"/>
    </source>
</evidence>
<dbReference type="InterPro" id="IPR000086">
    <property type="entry name" value="NUDIX_hydrolase_dom"/>
</dbReference>
<evidence type="ECO:0000256" key="2">
    <source>
        <dbReference type="ARBA" id="ARBA00005582"/>
    </source>
</evidence>
<feature type="domain" description="Nudix hydrolase" evidence="12">
    <location>
        <begin position="21"/>
        <end position="154"/>
    </location>
</feature>
<dbReference type="AlphaFoldDB" id="A0A317JR26"/>
<comment type="cofactor">
    <cofactor evidence="1">
        <name>Mg(2+)</name>
        <dbReference type="ChEBI" id="CHEBI:18420"/>
    </cofactor>
</comment>
<dbReference type="GO" id="GO:0044715">
    <property type="term" value="F:8-oxo-dGDP phosphatase activity"/>
    <property type="evidence" value="ECO:0007669"/>
    <property type="project" value="TreeGrafter"/>
</dbReference>
<sequence length="157" mass="18023">MTQETIPQPNNTHSENNPVGRFMVAVGAVIVQEETKKILITQRANSQDWHPNEWEITYGRIAQHEDPHTGLRREVSEEIGITDLTIQHVLRVWHMYRGPQTAENDLIGITFVCTTAVQDVSLSHEHKAYRWVTPQEALQLISIEGIRKDIELYMQSA</sequence>
<keyword evidence="3" id="KW-0515">Mutator protein</keyword>
<keyword evidence="8" id="KW-0460">Magnesium</keyword>
<evidence type="ECO:0000313" key="14">
    <source>
        <dbReference type="Proteomes" id="UP000246104"/>
    </source>
</evidence>
<accession>A0A317JR26</accession>
<organism evidence="13 14">
    <name type="scientific">Candidatus Cerribacteria bacterium 'Amazon FNV 2010 28 9'</name>
    <dbReference type="NCBI Taxonomy" id="2081795"/>
    <lineage>
        <taxon>Bacteria</taxon>
        <taxon>Candidatus Cerribacteria</taxon>
    </lineage>
</organism>
<keyword evidence="5" id="KW-0479">Metal-binding</keyword>
<evidence type="ECO:0000256" key="10">
    <source>
        <dbReference type="ARBA" id="ARBA00035861"/>
    </source>
</evidence>
<evidence type="ECO:0000259" key="12">
    <source>
        <dbReference type="PROSITE" id="PS51462"/>
    </source>
</evidence>
<name>A0A317JR26_9BACT</name>
<protein>
    <recommendedName>
        <fullName evidence="11">8-oxo-dGTP diphosphatase</fullName>
        <ecNumber evidence="11">3.6.1.55</ecNumber>
    </recommendedName>
</protein>
<dbReference type="PROSITE" id="PS00893">
    <property type="entry name" value="NUDIX_BOX"/>
    <property type="match status" value="1"/>
</dbReference>
<proteinExistence type="inferred from homology"/>
<dbReference type="SUPFAM" id="SSF55811">
    <property type="entry name" value="Nudix"/>
    <property type="match status" value="1"/>
</dbReference>
<dbReference type="EC" id="3.6.1.55" evidence="11"/>
<dbReference type="GO" id="GO:0044716">
    <property type="term" value="F:8-oxo-GDP phosphatase activity"/>
    <property type="evidence" value="ECO:0007669"/>
    <property type="project" value="TreeGrafter"/>
</dbReference>
<evidence type="ECO:0000256" key="6">
    <source>
        <dbReference type="ARBA" id="ARBA00022763"/>
    </source>
</evidence>
<evidence type="ECO:0000256" key="5">
    <source>
        <dbReference type="ARBA" id="ARBA00022723"/>
    </source>
</evidence>
<keyword evidence="9" id="KW-0234">DNA repair</keyword>
<dbReference type="GO" id="GO:0046872">
    <property type="term" value="F:metal ion binding"/>
    <property type="evidence" value="ECO:0007669"/>
    <property type="project" value="UniProtKB-KW"/>
</dbReference>